<keyword evidence="2" id="KW-1185">Reference proteome</keyword>
<organism evidence="1 2">
    <name type="scientific">Brevibacillus laterosporus LMG 15441</name>
    <dbReference type="NCBI Taxonomy" id="1042163"/>
    <lineage>
        <taxon>Bacteria</taxon>
        <taxon>Bacillati</taxon>
        <taxon>Bacillota</taxon>
        <taxon>Bacilli</taxon>
        <taxon>Bacillales</taxon>
        <taxon>Paenibacillaceae</taxon>
        <taxon>Brevibacillus</taxon>
    </lineage>
</organism>
<dbReference type="KEGG" id="blr:BRLA_c031300"/>
<name>A0A075R4H1_BRELA</name>
<protein>
    <submittedName>
        <fullName evidence="1">Uncharacterized protein</fullName>
    </submittedName>
</protein>
<evidence type="ECO:0000313" key="1">
    <source>
        <dbReference type="EMBL" id="AIG27442.1"/>
    </source>
</evidence>
<reference evidence="1 2" key="1">
    <citation type="journal article" date="2011" name="J. Bacteriol.">
        <title>Genome sequence of Brevibacillus laterosporus LMG 15441, a pathogen of invertebrates.</title>
        <authorList>
            <person name="Djukic M."/>
            <person name="Poehlein A."/>
            <person name="Thurmer A."/>
            <person name="Daniel R."/>
        </authorList>
    </citation>
    <scope>NUCLEOTIDE SEQUENCE [LARGE SCALE GENOMIC DNA]</scope>
    <source>
        <strain evidence="1 2">LMG 15441</strain>
    </source>
</reference>
<dbReference type="Proteomes" id="UP000005850">
    <property type="component" value="Chromosome"/>
</dbReference>
<accession>A0A075R4H1</accession>
<sequence length="206" mass="24485">MSSPVCDLNIILELKKAILPVILTSLFGLGVWLIQNTLQTKGKELEYKIALFKELTQLFLDYRTAIVVKLEYTVIKNERIEQFDLSSEDYFKLQEKLKQLAPSLFEKQQKFDEIHNKLLTTLVLAEQIFGPRIGQDIIIFREKVIMLNFNDHIQIYEDFKQILDPNFILQKDKIDYEIIEFKLAVIEYYNRYQDVIIKNIQKEIFK</sequence>
<dbReference type="AlphaFoldDB" id="A0A075R4H1"/>
<proteinExistence type="predicted"/>
<evidence type="ECO:0000313" key="2">
    <source>
        <dbReference type="Proteomes" id="UP000005850"/>
    </source>
</evidence>
<dbReference type="EMBL" id="CP007806">
    <property type="protein sequence ID" value="AIG27442.1"/>
    <property type="molecule type" value="Genomic_DNA"/>
</dbReference>
<dbReference type="RefSeq" id="WP_003337109.1">
    <property type="nucleotide sequence ID" value="NZ_CP007806.1"/>
</dbReference>
<dbReference type="HOGENOM" id="CLU_1329841_0_0_9"/>
<gene>
    <name evidence="1" type="ORF">BRLA_c031300</name>
</gene>